<keyword evidence="3" id="KW-1185">Reference proteome</keyword>
<evidence type="ECO:0000256" key="1">
    <source>
        <dbReference type="SAM" id="MobiDB-lite"/>
    </source>
</evidence>
<sequence length="147" mass="16163">MSLHRLKETLHACSSPPKTSLSQQLLRLEAAAASSSSFSSRIAQLPPAPRPLIEKPREDDEALPSSSEDDERRTRPISRPRPPPPPAAALESRGPYKPLVLSPPGEHPVVQVPPSINCRLLAHQRDGVRFLYNLYRNNHGGVLGDDM</sequence>
<dbReference type="PANTHER" id="PTHR45629">
    <property type="entry name" value="SNF2/RAD54 FAMILY MEMBER"/>
    <property type="match status" value="1"/>
</dbReference>
<organism evidence="2 3">
    <name type="scientific">Panicum miliaceum</name>
    <name type="common">Proso millet</name>
    <name type="synonym">Broomcorn millet</name>
    <dbReference type="NCBI Taxonomy" id="4540"/>
    <lineage>
        <taxon>Eukaryota</taxon>
        <taxon>Viridiplantae</taxon>
        <taxon>Streptophyta</taxon>
        <taxon>Embryophyta</taxon>
        <taxon>Tracheophyta</taxon>
        <taxon>Spermatophyta</taxon>
        <taxon>Magnoliopsida</taxon>
        <taxon>Liliopsida</taxon>
        <taxon>Poales</taxon>
        <taxon>Poaceae</taxon>
        <taxon>PACMAD clade</taxon>
        <taxon>Panicoideae</taxon>
        <taxon>Panicodae</taxon>
        <taxon>Paniceae</taxon>
        <taxon>Panicinae</taxon>
        <taxon>Panicum</taxon>
        <taxon>Panicum sect. Panicum</taxon>
    </lineage>
</organism>
<protein>
    <submittedName>
        <fullName evidence="2">Uncharacterized protein</fullName>
    </submittedName>
</protein>
<comment type="caution">
    <text evidence="2">The sequence shown here is derived from an EMBL/GenBank/DDBJ whole genome shotgun (WGS) entry which is preliminary data.</text>
</comment>
<reference evidence="3" key="1">
    <citation type="journal article" date="2019" name="Nat. Commun.">
        <title>The genome of broomcorn millet.</title>
        <authorList>
            <person name="Zou C."/>
            <person name="Miki D."/>
            <person name="Li D."/>
            <person name="Tang Q."/>
            <person name="Xiao L."/>
            <person name="Rajput S."/>
            <person name="Deng P."/>
            <person name="Jia W."/>
            <person name="Huang R."/>
            <person name="Zhang M."/>
            <person name="Sun Y."/>
            <person name="Hu J."/>
            <person name="Fu X."/>
            <person name="Schnable P.S."/>
            <person name="Li F."/>
            <person name="Zhang H."/>
            <person name="Feng B."/>
            <person name="Zhu X."/>
            <person name="Liu R."/>
            <person name="Schnable J.C."/>
            <person name="Zhu J.-K."/>
            <person name="Zhang H."/>
        </authorList>
    </citation>
    <scope>NUCLEOTIDE SEQUENCE [LARGE SCALE GENOMIC DNA]</scope>
</reference>
<accession>A0A3L6SFW0</accession>
<feature type="region of interest" description="Disordered" evidence="1">
    <location>
        <begin position="1"/>
        <end position="21"/>
    </location>
</feature>
<evidence type="ECO:0000313" key="2">
    <source>
        <dbReference type="EMBL" id="RLN19399.1"/>
    </source>
</evidence>
<evidence type="ECO:0000313" key="3">
    <source>
        <dbReference type="Proteomes" id="UP000275267"/>
    </source>
</evidence>
<dbReference type="PANTHER" id="PTHR45629:SF7">
    <property type="entry name" value="DNA EXCISION REPAIR PROTEIN ERCC-6-RELATED"/>
    <property type="match status" value="1"/>
</dbReference>
<feature type="region of interest" description="Disordered" evidence="1">
    <location>
        <begin position="33"/>
        <end position="106"/>
    </location>
</feature>
<feature type="compositionally biased region" description="Basic and acidic residues" evidence="1">
    <location>
        <begin position="1"/>
        <end position="10"/>
    </location>
</feature>
<dbReference type="InterPro" id="IPR038718">
    <property type="entry name" value="SNF2-like_sf"/>
</dbReference>
<dbReference type="AlphaFoldDB" id="A0A3L6SFW0"/>
<proteinExistence type="predicted"/>
<feature type="compositionally biased region" description="Low complexity" evidence="1">
    <location>
        <begin position="33"/>
        <end position="45"/>
    </location>
</feature>
<dbReference type="Proteomes" id="UP000275267">
    <property type="component" value="Unassembled WGS sequence"/>
</dbReference>
<name>A0A3L6SFW0_PANMI</name>
<dbReference type="Gene3D" id="3.40.50.10810">
    <property type="entry name" value="Tandem AAA-ATPase domain"/>
    <property type="match status" value="1"/>
</dbReference>
<dbReference type="EMBL" id="PQIB02000005">
    <property type="protein sequence ID" value="RLN19399.1"/>
    <property type="molecule type" value="Genomic_DNA"/>
</dbReference>
<dbReference type="STRING" id="4540.A0A3L6SFW0"/>
<dbReference type="OrthoDB" id="413460at2759"/>
<dbReference type="InterPro" id="IPR050496">
    <property type="entry name" value="SNF2_RAD54_helicase_repair"/>
</dbReference>
<gene>
    <name evidence="2" type="ORF">C2845_PM02G09150</name>
</gene>